<dbReference type="PIRSF" id="PIRSF037894">
    <property type="entry name" value="Subtilisin_rel_CspABC"/>
    <property type="match status" value="1"/>
</dbReference>
<name>D9R954_LACSW</name>
<organism evidence="7 8">
    <name type="scientific">Lacrimispora saccharolytica (strain ATCC 35040 / DSM 2544 / NRCC 2533 / WM1)</name>
    <name type="common">Clostridium saccharolyticum</name>
    <dbReference type="NCBI Taxonomy" id="610130"/>
    <lineage>
        <taxon>Bacteria</taxon>
        <taxon>Bacillati</taxon>
        <taxon>Bacillota</taxon>
        <taxon>Clostridia</taxon>
        <taxon>Lachnospirales</taxon>
        <taxon>Lachnospiraceae</taxon>
        <taxon>Lacrimispora</taxon>
    </lineage>
</organism>
<dbReference type="Proteomes" id="UP000001662">
    <property type="component" value="Chromosome"/>
</dbReference>
<dbReference type="PANTHER" id="PTHR43806:SF11">
    <property type="entry name" value="CEREVISIN-RELATED"/>
    <property type="match status" value="1"/>
</dbReference>
<dbReference type="InterPro" id="IPR034045">
    <property type="entry name" value="Pep_S8_CspA-like"/>
</dbReference>
<dbReference type="OrthoDB" id="9762689at2"/>
<dbReference type="PANTHER" id="PTHR43806">
    <property type="entry name" value="PEPTIDASE S8"/>
    <property type="match status" value="1"/>
</dbReference>
<evidence type="ECO:0000256" key="2">
    <source>
        <dbReference type="ARBA" id="ARBA00022670"/>
    </source>
</evidence>
<dbReference type="GO" id="GO:0006508">
    <property type="term" value="P:proteolysis"/>
    <property type="evidence" value="ECO:0007669"/>
    <property type="project" value="UniProtKB-KW"/>
</dbReference>
<dbReference type="Gene3D" id="2.60.120.1290">
    <property type="match status" value="1"/>
</dbReference>
<dbReference type="AlphaFoldDB" id="D9R954"/>
<dbReference type="RefSeq" id="WP_013272120.1">
    <property type="nucleotide sequence ID" value="NC_014376.1"/>
</dbReference>
<dbReference type="SUPFAM" id="SSF52743">
    <property type="entry name" value="Subtilisin-like"/>
    <property type="match status" value="1"/>
</dbReference>
<keyword evidence="4" id="KW-0720">Serine protease</keyword>
<dbReference type="Pfam" id="PF00082">
    <property type="entry name" value="Peptidase_S8"/>
    <property type="match status" value="2"/>
</dbReference>
<dbReference type="PROSITE" id="PS51892">
    <property type="entry name" value="SUBTILASE"/>
    <property type="match status" value="1"/>
</dbReference>
<dbReference type="EMBL" id="CP002109">
    <property type="protein sequence ID" value="ADL04029.1"/>
    <property type="molecule type" value="Genomic_DNA"/>
</dbReference>
<dbReference type="PROSITE" id="PS00136">
    <property type="entry name" value="SUBTILASE_ASP"/>
    <property type="match status" value="1"/>
</dbReference>
<dbReference type="InterPro" id="IPR036852">
    <property type="entry name" value="Peptidase_S8/S53_dom_sf"/>
</dbReference>
<evidence type="ECO:0000256" key="4">
    <source>
        <dbReference type="ARBA" id="ARBA00022825"/>
    </source>
</evidence>
<dbReference type="InterPro" id="IPR023827">
    <property type="entry name" value="Peptidase_S8_Asp-AS"/>
</dbReference>
<dbReference type="InterPro" id="IPR000209">
    <property type="entry name" value="Peptidase_S8/S53_dom"/>
</dbReference>
<sequence length="565" mass="63188">MTPVERTRIINDDYLDFIIDYRNNRAILDTFEDAVVNIINEYYAVVHVPFNTELKNLLNNYSYSFIPKIYGLTSRISVESSGVTDLTNLPGFDLTGNGVLIGIIDTGIDYLNPIFIKENGQTKILSIWDQTIQSESTYPIITNYGTEYTSEMINAALISNEPLNIVPSIDTNGHGTMMAGVAVGNENQEINFRGVAPDAELVVVRLKQAKRYIRELFLIQEDVIAFQENDIMWGVYYCIQMARRLDRPIVICLGLGTSQTSHAGQSNLGNYLSIVADYTNVCVVVAVGNEGNSGRHFFSRISTQTGSTSVELNVGENDKNFCMELWGDFPGLFSVDIQSPGGEYISRIVSGIRLSREINFLFDITIINLQFQISETLTGDQLIFFRFQNATSGIWKFNVYSQGDLEAGFNIWLPMGEFISNNTFFIQPVIYTTVLSPSTAYVPLSITAYNPYNRNLYPNSSRGYTSDDVVKPELAAPGVNYIAPSLNNLFINYTGTGVAAAHAAGVAALFMEWAVFKQNIEGVDTIVIKSYLIRGAIRRQNLVYPNRDWGYGVINIYNVFEELRT</sequence>
<dbReference type="PaxDb" id="610130-Closa_1428"/>
<dbReference type="Gene3D" id="3.40.50.200">
    <property type="entry name" value="Peptidase S8/S53 domain"/>
    <property type="match status" value="1"/>
</dbReference>
<dbReference type="InterPro" id="IPR050131">
    <property type="entry name" value="Peptidase_S8_subtilisin-like"/>
</dbReference>
<reference evidence="7" key="1">
    <citation type="submission" date="2010-07" db="EMBL/GenBank/DDBJ databases">
        <title>Complete sequence of Clostridium saccharolyticum WM1.</title>
        <authorList>
            <consortium name="US DOE Joint Genome Institute"/>
            <person name="Lucas S."/>
            <person name="Copeland A."/>
            <person name="Lapidus A."/>
            <person name="Cheng J.-F."/>
            <person name="Bruce D."/>
            <person name="Goodwin L."/>
            <person name="Pitluck S."/>
            <person name="Chertkov O."/>
            <person name="Detter J.C."/>
            <person name="Han C."/>
            <person name="Tapia R."/>
            <person name="Land M."/>
            <person name="Hauser L."/>
            <person name="Chang Y.-J."/>
            <person name="Jeffries C."/>
            <person name="Kyrpides N."/>
            <person name="Ivanova N."/>
            <person name="Mikhailova N."/>
            <person name="Mouttaki H."/>
            <person name="Lin L."/>
            <person name="Zhou J."/>
            <person name="Hemme C.L."/>
            <person name="Woyke T."/>
        </authorList>
    </citation>
    <scope>NUCLEOTIDE SEQUENCE [LARGE SCALE GENOMIC DNA]</scope>
    <source>
        <strain evidence="7">WM1</strain>
    </source>
</reference>
<proteinExistence type="inferred from homology"/>
<dbReference type="InterPro" id="IPR017310">
    <property type="entry name" value="Pept_S8A_subtilisin_clostridia"/>
</dbReference>
<feature type="domain" description="Peptidase S8/S53" evidence="6">
    <location>
        <begin position="432"/>
        <end position="536"/>
    </location>
</feature>
<comment type="caution">
    <text evidence="5">Lacks conserved residue(s) required for the propagation of feature annotation.</text>
</comment>
<dbReference type="GO" id="GO:0004252">
    <property type="term" value="F:serine-type endopeptidase activity"/>
    <property type="evidence" value="ECO:0007669"/>
    <property type="project" value="InterPro"/>
</dbReference>
<dbReference type="InterPro" id="IPR015500">
    <property type="entry name" value="Peptidase_S8_subtilisin-rel"/>
</dbReference>
<keyword evidence="2" id="KW-0645">Protease</keyword>
<evidence type="ECO:0000313" key="8">
    <source>
        <dbReference type="Proteomes" id="UP000001662"/>
    </source>
</evidence>
<accession>D9R954</accession>
<evidence type="ECO:0000259" key="6">
    <source>
        <dbReference type="Pfam" id="PF00082"/>
    </source>
</evidence>
<protein>
    <submittedName>
        <fullName evidence="7">Peptidase S8 and S53 subtilisin kexin sedolisin</fullName>
    </submittedName>
</protein>
<evidence type="ECO:0000256" key="3">
    <source>
        <dbReference type="ARBA" id="ARBA00022801"/>
    </source>
</evidence>
<dbReference type="KEGG" id="csh:Closa_1428"/>
<dbReference type="HOGENOM" id="CLU_025670_0_0_9"/>
<dbReference type="CDD" id="cd07478">
    <property type="entry name" value="Peptidases_S8_CspA-like"/>
    <property type="match status" value="1"/>
</dbReference>
<dbReference type="PRINTS" id="PR00723">
    <property type="entry name" value="SUBTILISIN"/>
</dbReference>
<comment type="similarity">
    <text evidence="1 5">Belongs to the peptidase S8 family.</text>
</comment>
<keyword evidence="8" id="KW-1185">Reference proteome</keyword>
<dbReference type="eggNOG" id="COG1404">
    <property type="taxonomic scope" value="Bacteria"/>
</dbReference>
<evidence type="ECO:0000256" key="5">
    <source>
        <dbReference type="PROSITE-ProRule" id="PRU01240"/>
    </source>
</evidence>
<dbReference type="STRING" id="610130.Closa_1428"/>
<feature type="domain" description="Peptidase S8/S53" evidence="6">
    <location>
        <begin position="96"/>
        <end position="293"/>
    </location>
</feature>
<gene>
    <name evidence="7" type="ordered locus">Closa_1428</name>
</gene>
<keyword evidence="3" id="KW-0378">Hydrolase</keyword>
<evidence type="ECO:0000313" key="7">
    <source>
        <dbReference type="EMBL" id="ADL04029.1"/>
    </source>
</evidence>
<evidence type="ECO:0000256" key="1">
    <source>
        <dbReference type="ARBA" id="ARBA00011073"/>
    </source>
</evidence>